<dbReference type="InterPro" id="IPR009081">
    <property type="entry name" value="PP-bd_ACP"/>
</dbReference>
<feature type="domain" description="Carrier" evidence="6">
    <location>
        <begin position="3423"/>
        <end position="3497"/>
    </location>
</feature>
<dbReference type="Gene3D" id="3.30.559.10">
    <property type="entry name" value="Chloramphenicol acetyltransferase-like domain"/>
    <property type="match status" value="4"/>
</dbReference>
<evidence type="ECO:0000256" key="1">
    <source>
        <dbReference type="ARBA" id="ARBA00001957"/>
    </source>
</evidence>
<protein>
    <submittedName>
        <fullName evidence="7">Amino acid adenylation domain-containing protein</fullName>
    </submittedName>
</protein>
<dbReference type="CDD" id="cd19543">
    <property type="entry name" value="DCL_NRPS"/>
    <property type="match status" value="1"/>
</dbReference>
<dbReference type="SMART" id="SM01294">
    <property type="entry name" value="PKS_PP_betabranch"/>
    <property type="match status" value="1"/>
</dbReference>
<dbReference type="InterPro" id="IPR000873">
    <property type="entry name" value="AMP-dep_synth/lig_dom"/>
</dbReference>
<evidence type="ECO:0000313" key="8">
    <source>
        <dbReference type="Proteomes" id="UP001303236"/>
    </source>
</evidence>
<feature type="domain" description="Carrier" evidence="6">
    <location>
        <begin position="967"/>
        <end position="1041"/>
    </location>
</feature>
<dbReference type="CDD" id="cd05930">
    <property type="entry name" value="A_NRPS"/>
    <property type="match status" value="1"/>
</dbReference>
<dbReference type="PANTHER" id="PTHR45527">
    <property type="entry name" value="NONRIBOSOMAL PEPTIDE SYNTHETASE"/>
    <property type="match status" value="1"/>
</dbReference>
<dbReference type="PANTHER" id="PTHR45527:SF1">
    <property type="entry name" value="FATTY ACID SYNTHASE"/>
    <property type="match status" value="1"/>
</dbReference>
<reference evidence="7 8" key="1">
    <citation type="submission" date="2023-09" db="EMBL/GenBank/DDBJ databases">
        <title>Genome completion map analysis of the actinomycetes C11-1.</title>
        <authorList>
            <person name="Qin P."/>
            <person name="Guan P."/>
        </authorList>
    </citation>
    <scope>NUCLEOTIDE SEQUENCE [LARGE SCALE GENOMIC DNA]</scope>
    <source>
        <strain evidence="7 8">C11-1</strain>
    </source>
</reference>
<dbReference type="InterPro" id="IPR036736">
    <property type="entry name" value="ACP-like_sf"/>
</dbReference>
<dbReference type="SUPFAM" id="SSF56801">
    <property type="entry name" value="Acetyl-CoA synthetase-like"/>
    <property type="match status" value="3"/>
</dbReference>
<sequence length="3798" mass="405126">MTKSADLALSAGQTDIWFDEKLSGGSLAYNTAGYLDIRGPLDAELFREAARQLTDEAECTRSRFLEGEGRPRQSIQPLAELPYKVLDFSGDSDPLGAARDWMLADLDTPFTLTDFPLFRLALLRTGADRSYFYMCIHHFLCDGYSQVVFWRRLSEIYGALVAGRTGDEGRLPPLSALLDAEQAYTASPQAARDAAFWAARFPVPPAPVSLSESDSEPGQGFVREEFSLSQELTGALRDLARRASVTWPTVVMAAIGAYTQRSTGRRDVLLTVPVTTRVGALMRAVPGMVANTLPLHLRVSPATTRQELLKQTSREFTRVLKHQRHRVSRIRGAMGLRSDDRRPFGPLVNILPQDTRMTLGPCDVTVNNLSTGLIDDFEITVVDSADGGSTLHLSGNSGLYTQAELSGHADRLARFVEAFVAAADDTPLGRLAAMAGPALARTLAAGTGPVRTAPFEGVVERVRRTADTYPGGVAVIDDSGEITYSSLVRRAGALSRRLDAGTAAVLAAPGIGFVTAVLGALNAGGSYLPLDPGAPADRLVALLRDSGARLLVTDPAHRDSAARIAELAGPGIRLVLLDDSEDPADALAEPRGGGQDLAYTIFTSGSTGRPKGAMVHRAGMVNHLLAKVEDLDLCESDTLVQNAPVTFDISVWQMLAPLLVGGRVRVVGRAVAADPELLFPLTADEDVTVLEVVPSLLRAALDSWDACGQYPPLPSLRWLMVTGEALPADLCTRWSARFPRIPLINAYGPTECSDDVTHAVITSDGPPAGRTTAPIGRTVRNTRLVVLSDELQPLPAGTAGELYVAGDGVGRGYLGDPARTAAVFVPDPYGPPGTRMYRTGDRVVLHPDGQFEFLERRDHQVKVRGHRIELGEIEAALRELPQLADAAVAVHQDTAGRKRLTGYLVPRGGGEADTGRVRELLGRKLPGYMVPAEFLTLDALPLTAHGKVDRKALPAPEHVAPEASGEAPRGRAEEILTAAMAETLGRVSVGPDDNFFELGGDSINAIQVVGLARRAGLAISARDVFERRTPASLAAIAGPLREQPAAAPDDGIGESELLPIAHQLRDSLGTAEGPVREYSQYVAVEVPAGAGQERLTAALQAVIDHHDALRLRLTVPVPGVWTLEVRPVGTVDAAGILTRVAAADGPLAGQITEQVAAARALLAPEDGTVLRAVHIDAGPDLPGRLVLVAHHLAVDGVSWRILVPDLKAAHEALEAGATVALDPVPTSLRRWSRELSEHARSARRVSELPIWTSQLTGTDPLLGDRLPDPAKDVQSTARRLRTELPADRTAELLTAVPAAVHADINDIMLTALALATADWRRNRGAEGSELLVEIEGHGREEFAEGLDLTRTAGWFTSTFPVRLTPGEIDWSDVWSGGPSTGAALKRIKEQLRELPDQGIGFGLLRHLNPQTQGALARFATPQIGFNYLGRFGGSGAGGSWSLDGSDAVVGLGAHPLTPLRHVVELSAVTEERSGGPVLVAEWAWAGELLDQRDVSELARGWFRALEALIGYARTAGDGGRTPSDFPLVQLSQQEIEGFERDLGPLADVLPASPLQQGLLFSAEFDAEGLDPYTLQIGVDTQGPLDTAVLRASAEALLRRHDNLRACFPDRTGGDPVQVIPATAAVGWREIDLTGLTGPERDAELARVSEAEWRGRFDIRRSPLVRFTVVRIDDTGPVRHRLLWSVHHALVDGWSMAIFAQELFTLYARGAAPDALPEVTPYRGYVDWLSARDDEAARTAWKAVLSGIEEPTRLVQSGRSAELSLPDELVVEVDEELTAALGTWAGARGLTVNTVMQGAWAVLLGRLTGRRDVVFGAVNSGRPADLAGVESIVGSFLNTLPVRVCLRPDRTLPEVLAELQEQQFAMAEHQHLGLAEVQQIAGVGELFDTVLSYNNYPMSDVGALAGLVPGLSFGGGHAKVVAEYPFALSVYPGARMQLHTQYAPGSLTRAEAESVTGRLVRLLHRIVEGPDTPLGRLDVLEPDERRTLLGDWAGEVTAAPRTPVTALFEDWAARTPDAPAVLFDGAEITYREVNARANRLARLLIDRGVGPEQLVALALPRTPEMVIAALGVLKTGAGYLPIDAGYPPERIAYMLADSRPVALLTTAEPALDLDVPDTPVVVLDNGSTTRALAGYPDTDVRDEERTTPLLAQHAAYTIYTSGSTGQPKGVLVDHAGFAAMIVSLTERFGLDNSVRVLQFASFSFDASAWELGLALFNGGAVVVADDECRDPGQPLVDLINDCGVTLAGLPPVVAGALPEGTVLPAGLTIAVAGEACPPEVVARWAPHVRLFNGYGPTEAVVASTVGGPLSATGRPPIGRPTAAHRVYVLDRDLRPVPQGVIGELYVAGGLARGYLNRAGLTAQRFLADPYGTPGTRMYRTGDLVRWLPEGRLDYVGRSDDQVQLRGFRIELGEIESVLAAHPEVAAAVVMVREDAPGDKRVIAYLLPDGDDAAGPSAGPSELAAAVREHAANALPQHMVPSAFLVLDALPLTSAGKVDRKALPAPESAGRTEGRAPRTPVEEILCGLFADVLGLDRIGVDEDFFASGGHSLLATRVVSRARSLLGVELPIRTLFEARTVAGLAERVAVAAEARPAPRLAPRTGGVGDGVSPLSWAQQRLWFANRLEQGRRGTYNVPFAIRLTGELDLQALQSALNDLVGRHEVLRSLFPAVDDVAYQRVMDAPAGDPVLVARRVSAAGLDQALTEEAETGFDLTAAPPLRARLFALEESDDTYVLLLVFHHIAFDGWSIAPLVHDLTVGYRARAAGREPQWTPLPVQYADYAVWQRLLLGSADDPDSMLSGQLAYWTGHLDGLPDELRLPRDFRRPAVATHDGGTVEFTLDAELYAELGGVARQSGATLFMVLQAAFAALLTRLGSGTDIVLGSPIAGRTDEGLADLIGTFINTLVLRTDTSGDPAFHELVDRVREVNLSAYANQDVPFDQIVEALNPARSLARHPLFQVMLVMQNTDDAAPAALPGLDLTMQPVPQRMTKFDLRLQFDESDDPGARLRGVLEYATDLFTRSTATVLVGHLQQVLRAVAADPGARISTIDLLEGKERRLVLTEGNHTDHEAATGTLPELFEAAARRTPDAPALVADGATLTYRELDARSNRLARHLLALGAGPERIVGISLPRSPDLVVALLATVKSGAAYTLFEPTLPAGRVESLAGQARPVALVTTPASATRMPPGHPRVLLGSPALDTVLDELPDTPLVSAERGDPAPADPACVVYASDADGRLLGTVVEHRSLAAQVSWAAGDEASAGARTLPSALTFAGTVSEVFGPLAAGGSVLLDEPAEQRHLSVVDGGFTIEPDDRVPAGILAGGRPGAHTHAYVLDEKLAPVPVGAFGELHLAGGLLARGYLGRPGQTAERFVADPYGPAGSRMFRTGETMRWTEDGVLVPADPTAVRPEVTAPDRAPAAPARRAPRTRHEDVLCGVLAEALGRDTIGIDDNFFDTGMDSIRSMRVVSGARKAGIDISIADVFAHQTVAALAAEVDRKEGPVRQDPPRGSVIDEVFSALGSPDEHDPFATVVPLKPTGTRPPLFCLHSGVGFALPYVGLARHIGDDHPIYGIQAPSITELAPLPGSVREMAAQYAALIKEVRPQGPYHLLGWSFGGSLAYEIAVELQRGGDEVGLVADLDSYPRTKDDEVGDDQSLLGWVVELVGHDKSEFAGRELTPADVVGVLRRGNSPMAALGEERVLAMLATMRNNGRLLSEYEPRAFEGKLDLFVATANLSDPEIADRVGQWTPHVKDARVAVHQVPCSHDYMMHPDPLALVGAAVAAELRRLHMTAALAAGGTS</sequence>
<dbReference type="InterPro" id="IPR010060">
    <property type="entry name" value="NRPS_synth"/>
</dbReference>
<dbReference type="SUPFAM" id="SSF52777">
    <property type="entry name" value="CoA-dependent acyltransferases"/>
    <property type="match status" value="8"/>
</dbReference>
<dbReference type="Pfam" id="PF00501">
    <property type="entry name" value="AMP-binding"/>
    <property type="match status" value="3"/>
</dbReference>
<evidence type="ECO:0000256" key="4">
    <source>
        <dbReference type="ARBA" id="ARBA00022737"/>
    </source>
</evidence>
<dbReference type="Gene3D" id="3.30.559.30">
    <property type="entry name" value="Nonribosomal peptide synthetase, condensation domain"/>
    <property type="match status" value="4"/>
</dbReference>
<evidence type="ECO:0000256" key="2">
    <source>
        <dbReference type="ARBA" id="ARBA00022450"/>
    </source>
</evidence>
<dbReference type="Gene3D" id="3.40.50.1820">
    <property type="entry name" value="alpha/beta hydrolase"/>
    <property type="match status" value="1"/>
</dbReference>
<dbReference type="InterPro" id="IPR029058">
    <property type="entry name" value="AB_hydrolase_fold"/>
</dbReference>
<gene>
    <name evidence="7" type="ORF">RI138_14870</name>
</gene>
<dbReference type="EMBL" id="CP134500">
    <property type="protein sequence ID" value="WNF28008.1"/>
    <property type="molecule type" value="Genomic_DNA"/>
</dbReference>
<dbReference type="Pfam" id="PF13193">
    <property type="entry name" value="AMP-binding_C"/>
    <property type="match status" value="2"/>
</dbReference>
<organism evidence="7 8">
    <name type="scientific">Streptomyces durocortorensis</name>
    <dbReference type="NCBI Taxonomy" id="2811104"/>
    <lineage>
        <taxon>Bacteria</taxon>
        <taxon>Bacillati</taxon>
        <taxon>Actinomycetota</taxon>
        <taxon>Actinomycetes</taxon>
        <taxon>Kitasatosporales</taxon>
        <taxon>Streptomycetaceae</taxon>
        <taxon>Streptomyces</taxon>
    </lineage>
</organism>
<dbReference type="Pfam" id="PF00668">
    <property type="entry name" value="Condensation"/>
    <property type="match status" value="4"/>
</dbReference>
<dbReference type="InterPro" id="IPR006162">
    <property type="entry name" value="Ppantetheine_attach_site"/>
</dbReference>
<comment type="cofactor">
    <cofactor evidence="1">
        <name>pantetheine 4'-phosphate</name>
        <dbReference type="ChEBI" id="CHEBI:47942"/>
    </cofactor>
</comment>
<keyword evidence="5" id="KW-0045">Antibiotic biosynthesis</keyword>
<dbReference type="InterPro" id="IPR010071">
    <property type="entry name" value="AA_adenyl_dom"/>
</dbReference>
<dbReference type="NCBIfam" id="TIGR01733">
    <property type="entry name" value="AA-adenyl-dom"/>
    <property type="match status" value="2"/>
</dbReference>
<dbReference type="PROSITE" id="PS50075">
    <property type="entry name" value="CARRIER"/>
    <property type="match status" value="3"/>
</dbReference>
<dbReference type="Gene3D" id="1.10.1200.10">
    <property type="entry name" value="ACP-like"/>
    <property type="match status" value="2"/>
</dbReference>
<dbReference type="CDD" id="cd19540">
    <property type="entry name" value="LCL_NRPS-like"/>
    <property type="match status" value="1"/>
</dbReference>
<keyword evidence="4" id="KW-0677">Repeat</keyword>
<dbReference type="SMART" id="SM00824">
    <property type="entry name" value="PKS_TE"/>
    <property type="match status" value="1"/>
</dbReference>
<accession>A0ABY9VW39</accession>
<dbReference type="PROSITE" id="PS00012">
    <property type="entry name" value="PHOSPHOPANTETHEINE"/>
    <property type="match status" value="3"/>
</dbReference>
<evidence type="ECO:0000259" key="6">
    <source>
        <dbReference type="PROSITE" id="PS50075"/>
    </source>
</evidence>
<dbReference type="InterPro" id="IPR042099">
    <property type="entry name" value="ANL_N_sf"/>
</dbReference>
<dbReference type="InterPro" id="IPR020802">
    <property type="entry name" value="TesA-like"/>
</dbReference>
<dbReference type="InterPro" id="IPR001242">
    <property type="entry name" value="Condensation_dom"/>
</dbReference>
<dbReference type="InterPro" id="IPR025110">
    <property type="entry name" value="AMP-bd_C"/>
</dbReference>
<feature type="domain" description="Carrier" evidence="6">
    <location>
        <begin position="2514"/>
        <end position="2589"/>
    </location>
</feature>
<dbReference type="NCBIfam" id="NF003417">
    <property type="entry name" value="PRK04813.1"/>
    <property type="match status" value="4"/>
</dbReference>
<keyword evidence="2" id="KW-0596">Phosphopantetheine</keyword>
<dbReference type="SUPFAM" id="SSF53474">
    <property type="entry name" value="alpha/beta-Hydrolases"/>
    <property type="match status" value="1"/>
</dbReference>
<dbReference type="InterPro" id="IPR023213">
    <property type="entry name" value="CAT-like_dom_sf"/>
</dbReference>
<dbReference type="InterPro" id="IPR020806">
    <property type="entry name" value="PKS_PP-bd"/>
</dbReference>
<dbReference type="NCBIfam" id="TIGR01720">
    <property type="entry name" value="NRPS-para261"/>
    <property type="match status" value="1"/>
</dbReference>
<dbReference type="InterPro" id="IPR045851">
    <property type="entry name" value="AMP-bd_C_sf"/>
</dbReference>
<keyword evidence="8" id="KW-1185">Reference proteome</keyword>
<keyword evidence="3" id="KW-0597">Phosphoprotein</keyword>
<evidence type="ECO:0000256" key="3">
    <source>
        <dbReference type="ARBA" id="ARBA00022553"/>
    </source>
</evidence>
<dbReference type="Pfam" id="PF00550">
    <property type="entry name" value="PP-binding"/>
    <property type="match status" value="3"/>
</dbReference>
<evidence type="ECO:0000313" key="7">
    <source>
        <dbReference type="EMBL" id="WNF28008.1"/>
    </source>
</evidence>
<dbReference type="SUPFAM" id="SSF47336">
    <property type="entry name" value="ACP-like"/>
    <property type="match status" value="3"/>
</dbReference>
<dbReference type="SMART" id="SM00823">
    <property type="entry name" value="PKS_PP"/>
    <property type="match status" value="3"/>
</dbReference>
<dbReference type="Proteomes" id="UP001303236">
    <property type="component" value="Chromosome"/>
</dbReference>
<dbReference type="Gene3D" id="3.40.50.980">
    <property type="match status" value="2"/>
</dbReference>
<dbReference type="Pfam" id="PF00975">
    <property type="entry name" value="Thioesterase"/>
    <property type="match status" value="1"/>
</dbReference>
<evidence type="ECO:0000256" key="5">
    <source>
        <dbReference type="ARBA" id="ARBA00023194"/>
    </source>
</evidence>
<dbReference type="Gene3D" id="3.30.300.30">
    <property type="match status" value="2"/>
</dbReference>
<dbReference type="Gene3D" id="3.40.50.12780">
    <property type="entry name" value="N-terminal domain of ligase-like"/>
    <property type="match status" value="2"/>
</dbReference>
<dbReference type="InterPro" id="IPR001031">
    <property type="entry name" value="Thioesterase"/>
</dbReference>
<dbReference type="Gene3D" id="2.30.38.10">
    <property type="entry name" value="Luciferase, Domain 3"/>
    <property type="match status" value="2"/>
</dbReference>
<name>A0ABY9VW39_9ACTN</name>
<proteinExistence type="predicted"/>